<gene>
    <name evidence="2" type="ORF">B0H16DRAFT_1503228</name>
</gene>
<feature type="chain" id="PRO_5042174032" description="Cyanovirin-N domain-containing protein" evidence="1">
    <location>
        <begin position="20"/>
        <end position="172"/>
    </location>
</feature>
<evidence type="ECO:0000313" key="3">
    <source>
        <dbReference type="Proteomes" id="UP001215598"/>
    </source>
</evidence>
<sequence length="172" mass="17684">MFNFKALLFFAASAAASSGCTPDFGILSDSKAFRVSVEGLTAGFNATAAATTGLANAPILAFPGTVNVTSNGTTWLAAGTGATSDSNPFRICVPGQESFCITGNMELEDRATASAQQLFWIECEACDAIAGNGCQVTYVGSDDNTGLCLDMEFGRAVLADCAEIGFAKVLFA</sequence>
<keyword evidence="1" id="KW-0732">Signal</keyword>
<dbReference type="AlphaFoldDB" id="A0AAD7NWR0"/>
<dbReference type="EMBL" id="JARKIB010000007">
    <property type="protein sequence ID" value="KAJ7778362.1"/>
    <property type="molecule type" value="Genomic_DNA"/>
</dbReference>
<evidence type="ECO:0000256" key="1">
    <source>
        <dbReference type="SAM" id="SignalP"/>
    </source>
</evidence>
<evidence type="ECO:0008006" key="4">
    <source>
        <dbReference type="Google" id="ProtNLM"/>
    </source>
</evidence>
<name>A0AAD7NWR0_9AGAR</name>
<dbReference type="PROSITE" id="PS51257">
    <property type="entry name" value="PROKAR_LIPOPROTEIN"/>
    <property type="match status" value="1"/>
</dbReference>
<accession>A0AAD7NWR0</accession>
<reference evidence="2" key="1">
    <citation type="submission" date="2023-03" db="EMBL/GenBank/DDBJ databases">
        <title>Massive genome expansion in bonnet fungi (Mycena s.s.) driven by repeated elements and novel gene families across ecological guilds.</title>
        <authorList>
            <consortium name="Lawrence Berkeley National Laboratory"/>
            <person name="Harder C.B."/>
            <person name="Miyauchi S."/>
            <person name="Viragh M."/>
            <person name="Kuo A."/>
            <person name="Thoen E."/>
            <person name="Andreopoulos B."/>
            <person name="Lu D."/>
            <person name="Skrede I."/>
            <person name="Drula E."/>
            <person name="Henrissat B."/>
            <person name="Morin E."/>
            <person name="Kohler A."/>
            <person name="Barry K."/>
            <person name="LaButti K."/>
            <person name="Morin E."/>
            <person name="Salamov A."/>
            <person name="Lipzen A."/>
            <person name="Mereny Z."/>
            <person name="Hegedus B."/>
            <person name="Baldrian P."/>
            <person name="Stursova M."/>
            <person name="Weitz H."/>
            <person name="Taylor A."/>
            <person name="Grigoriev I.V."/>
            <person name="Nagy L.G."/>
            <person name="Martin F."/>
            <person name="Kauserud H."/>
        </authorList>
    </citation>
    <scope>NUCLEOTIDE SEQUENCE</scope>
    <source>
        <strain evidence="2">CBHHK182m</strain>
    </source>
</reference>
<comment type="caution">
    <text evidence="2">The sequence shown here is derived from an EMBL/GenBank/DDBJ whole genome shotgun (WGS) entry which is preliminary data.</text>
</comment>
<dbReference type="Proteomes" id="UP001215598">
    <property type="component" value="Unassembled WGS sequence"/>
</dbReference>
<evidence type="ECO:0000313" key="2">
    <source>
        <dbReference type="EMBL" id="KAJ7778362.1"/>
    </source>
</evidence>
<keyword evidence="3" id="KW-1185">Reference proteome</keyword>
<feature type="signal peptide" evidence="1">
    <location>
        <begin position="1"/>
        <end position="19"/>
    </location>
</feature>
<proteinExistence type="predicted"/>
<organism evidence="2 3">
    <name type="scientific">Mycena metata</name>
    <dbReference type="NCBI Taxonomy" id="1033252"/>
    <lineage>
        <taxon>Eukaryota</taxon>
        <taxon>Fungi</taxon>
        <taxon>Dikarya</taxon>
        <taxon>Basidiomycota</taxon>
        <taxon>Agaricomycotina</taxon>
        <taxon>Agaricomycetes</taxon>
        <taxon>Agaricomycetidae</taxon>
        <taxon>Agaricales</taxon>
        <taxon>Marasmiineae</taxon>
        <taxon>Mycenaceae</taxon>
        <taxon>Mycena</taxon>
    </lineage>
</organism>
<protein>
    <recommendedName>
        <fullName evidence="4">Cyanovirin-N domain-containing protein</fullName>
    </recommendedName>
</protein>